<evidence type="ECO:0000313" key="5">
    <source>
        <dbReference type="Proteomes" id="UP000218151"/>
    </source>
</evidence>
<feature type="compositionally biased region" description="Polar residues" evidence="3">
    <location>
        <begin position="33"/>
        <end position="42"/>
    </location>
</feature>
<comment type="subcellular location">
    <subcellularLocation>
        <location evidence="2">Cell membrane</location>
        <topology evidence="2">Lipid-anchor</topology>
    </subcellularLocation>
</comment>
<keyword evidence="2" id="KW-0449">Lipoprotein</keyword>
<dbReference type="AlphaFoldDB" id="A0A2A2SH63"/>
<dbReference type="Gene3D" id="1.20.1600.10">
    <property type="entry name" value="Outer membrane efflux proteins (OEP)"/>
    <property type="match status" value="1"/>
</dbReference>
<feature type="region of interest" description="Disordered" evidence="3">
    <location>
        <begin position="28"/>
        <end position="58"/>
    </location>
</feature>
<evidence type="ECO:0000256" key="3">
    <source>
        <dbReference type="SAM" id="MobiDB-lite"/>
    </source>
</evidence>
<accession>A0A2A2SH63</accession>
<dbReference type="Gene3D" id="2.20.200.10">
    <property type="entry name" value="Outer membrane efflux proteins (OEP)"/>
    <property type="match status" value="1"/>
</dbReference>
<proteinExistence type="inferred from homology"/>
<dbReference type="InterPro" id="IPR010131">
    <property type="entry name" value="MdtP/NodT-like"/>
</dbReference>
<evidence type="ECO:0000256" key="2">
    <source>
        <dbReference type="RuleBase" id="RU362097"/>
    </source>
</evidence>
<keyword evidence="2" id="KW-0812">Transmembrane</keyword>
<dbReference type="InterPro" id="IPR003423">
    <property type="entry name" value="OMP_efflux"/>
</dbReference>
<name>A0A2A2SH63_9SPHN</name>
<sequence length="536" mass="56098">MRRTASPPPHRHPGLVPGSIVVRASPVGGQHARSFNRSQTVRSDSDGPRNKSGVTLGSEGRPALPRFILLTAFTLAACSTVERAPPASSAEAALPPSFALLDRERAGSGSLADLLPRQDPAFVELERRALTDAPTLLAALARIDAARAGVRGARAERFPNVQASGSVTRQRINPGAQFGGDLPPGVAIEPGQTQFRAGLDASFDADLFGRLRASERAARLRVDAADADAAGVRLALTGDIARTVVDARALDRREAVVRRDIASAEELVAVTRVRSRAGIAPEFDLVRAQSLEADARARLQPILSERAAVLGRLVTLTGLPTSEVQGQLAAPPGPGLTAVPALSVPSTLLRGRPDVAAAERRLAAADQEIAAAAADRFPRLTITAALGLFALTGGGLFSDDAIVGFVGPGLAGPLLDFGRVGARIDQRQAEAREAFANYRDALFTALGETEQALGQITAADARAVALERQAFLDRDAAGLARERYRRGLDTFLTVIDAERTANTSQANAIEARADASRTRVALYRAVGGEAGAKAAP</sequence>
<comment type="similarity">
    <text evidence="1 2">Belongs to the outer membrane factor (OMF) (TC 1.B.17) family.</text>
</comment>
<feature type="compositionally biased region" description="Basic residues" evidence="3">
    <location>
        <begin position="1"/>
        <end position="13"/>
    </location>
</feature>
<feature type="region of interest" description="Disordered" evidence="3">
    <location>
        <begin position="1"/>
        <end position="20"/>
    </location>
</feature>
<gene>
    <name evidence="4" type="ORF">CKY28_04040</name>
</gene>
<organism evidence="4 5">
    <name type="scientific">Sphingomonas lenta</name>
    <dbReference type="NCBI Taxonomy" id="1141887"/>
    <lineage>
        <taxon>Bacteria</taxon>
        <taxon>Pseudomonadati</taxon>
        <taxon>Pseudomonadota</taxon>
        <taxon>Alphaproteobacteria</taxon>
        <taxon>Sphingomonadales</taxon>
        <taxon>Sphingomonadaceae</taxon>
        <taxon>Sphingomonas</taxon>
    </lineage>
</organism>
<dbReference type="NCBIfam" id="TIGR01845">
    <property type="entry name" value="outer_NodT"/>
    <property type="match status" value="1"/>
</dbReference>
<keyword evidence="2" id="KW-0472">Membrane</keyword>
<dbReference type="Proteomes" id="UP000218151">
    <property type="component" value="Unassembled WGS sequence"/>
</dbReference>
<dbReference type="SUPFAM" id="SSF56954">
    <property type="entry name" value="Outer membrane efflux proteins (OEP)"/>
    <property type="match status" value="1"/>
</dbReference>
<dbReference type="Pfam" id="PF02321">
    <property type="entry name" value="OEP"/>
    <property type="match status" value="2"/>
</dbReference>
<dbReference type="GO" id="GO:0005886">
    <property type="term" value="C:plasma membrane"/>
    <property type="evidence" value="ECO:0007669"/>
    <property type="project" value="UniProtKB-SubCell"/>
</dbReference>
<dbReference type="EMBL" id="NSLI01000002">
    <property type="protein sequence ID" value="PAX08555.1"/>
    <property type="molecule type" value="Genomic_DNA"/>
</dbReference>
<keyword evidence="2" id="KW-1134">Transmembrane beta strand</keyword>
<comment type="caution">
    <text evidence="4">The sequence shown here is derived from an EMBL/GenBank/DDBJ whole genome shotgun (WGS) entry which is preliminary data.</text>
</comment>
<evidence type="ECO:0000313" key="4">
    <source>
        <dbReference type="EMBL" id="PAX08555.1"/>
    </source>
</evidence>
<dbReference type="OrthoDB" id="7181739at2"/>
<evidence type="ECO:0000256" key="1">
    <source>
        <dbReference type="ARBA" id="ARBA00007613"/>
    </source>
</evidence>
<dbReference type="PANTHER" id="PTHR30203:SF25">
    <property type="entry name" value="OUTER MEMBRANE PROTEIN-RELATED"/>
    <property type="match status" value="1"/>
</dbReference>
<protein>
    <submittedName>
        <fullName evidence="4">Multidrug transporter</fullName>
    </submittedName>
</protein>
<keyword evidence="2" id="KW-0564">Palmitate</keyword>
<dbReference type="GO" id="GO:0015562">
    <property type="term" value="F:efflux transmembrane transporter activity"/>
    <property type="evidence" value="ECO:0007669"/>
    <property type="project" value="InterPro"/>
</dbReference>
<keyword evidence="5" id="KW-1185">Reference proteome</keyword>
<dbReference type="PANTHER" id="PTHR30203">
    <property type="entry name" value="OUTER MEMBRANE CATION EFFLUX PROTEIN"/>
    <property type="match status" value="1"/>
</dbReference>
<reference evidence="5" key="1">
    <citation type="submission" date="2017-09" db="EMBL/GenBank/DDBJ databases">
        <authorList>
            <person name="Feng G."/>
            <person name="Zhu H."/>
        </authorList>
    </citation>
    <scope>NUCLEOTIDE SEQUENCE [LARGE SCALE GENOMIC DNA]</scope>
    <source>
        <strain evidence="5">1PNM-20</strain>
    </source>
</reference>